<reference evidence="3 4" key="1">
    <citation type="journal article" date="2019" name="Nat. Med.">
        <title>Preventing dysbiosis of the neonatal mouse intestinal microbiome protects against late-onset sepsis.</title>
        <authorList>
            <person name="Singer J.R."/>
            <person name="Blosser E.G."/>
            <person name="Zindl C.L."/>
            <person name="Silberger D.J."/>
            <person name="Conlan S."/>
            <person name="Laufer V.A."/>
            <person name="DiToro D."/>
            <person name="Deming C."/>
            <person name="Kumar R."/>
            <person name="Morrow C.D."/>
            <person name="Segre J.A."/>
            <person name="Gray M.J."/>
            <person name="Randolph D.A."/>
            <person name="Weaver C.T."/>
        </authorList>
    </citation>
    <scope>NUCLEOTIDE SEQUENCE [LARGE SCALE GENOMIC DNA]</scope>
    <source>
        <strain evidence="3 4">V10</strain>
    </source>
</reference>
<dbReference type="SUPFAM" id="SSF47413">
    <property type="entry name" value="lambda repressor-like DNA-binding domains"/>
    <property type="match status" value="1"/>
</dbReference>
<dbReference type="Proteomes" id="UP000463931">
    <property type="component" value="Chromosome"/>
</dbReference>
<dbReference type="Pfam" id="PF13443">
    <property type="entry name" value="HTH_26"/>
    <property type="match status" value="1"/>
</dbReference>
<dbReference type="Gene3D" id="1.10.260.40">
    <property type="entry name" value="lambda repressor-like DNA-binding domains"/>
    <property type="match status" value="1"/>
</dbReference>
<evidence type="ECO:0000313" key="4">
    <source>
        <dbReference type="Proteomes" id="UP000463931"/>
    </source>
</evidence>
<keyword evidence="1" id="KW-0238">DNA-binding</keyword>
<feature type="domain" description="HTH cro/C1-type" evidence="2">
    <location>
        <begin position="7"/>
        <end position="60"/>
    </location>
</feature>
<dbReference type="AlphaFoldDB" id="A0AAE6WIR8"/>
<protein>
    <submittedName>
        <fullName evidence="3">Helix-turn-helix transcriptional regulator</fullName>
    </submittedName>
</protein>
<evidence type="ECO:0000313" key="3">
    <source>
        <dbReference type="EMBL" id="QIA90152.1"/>
    </source>
</evidence>
<name>A0AAE6WIR8_9LACO</name>
<evidence type="ECO:0000259" key="2">
    <source>
        <dbReference type="PROSITE" id="PS50943"/>
    </source>
</evidence>
<accession>A0AAE6WIR8</accession>
<dbReference type="PANTHER" id="PTHR46558:SF11">
    <property type="entry name" value="HTH-TYPE TRANSCRIPTIONAL REGULATOR XRE"/>
    <property type="match status" value="1"/>
</dbReference>
<evidence type="ECO:0000256" key="1">
    <source>
        <dbReference type="ARBA" id="ARBA00023125"/>
    </source>
</evidence>
<dbReference type="SMART" id="SM00530">
    <property type="entry name" value="HTH_XRE"/>
    <property type="match status" value="1"/>
</dbReference>
<dbReference type="EMBL" id="CP040852">
    <property type="protein sequence ID" value="QIA90152.1"/>
    <property type="molecule type" value="Genomic_DNA"/>
</dbReference>
<dbReference type="PANTHER" id="PTHR46558">
    <property type="entry name" value="TRACRIPTIONAL REGULATORY PROTEIN-RELATED-RELATED"/>
    <property type="match status" value="1"/>
</dbReference>
<dbReference type="PROSITE" id="PS50943">
    <property type="entry name" value="HTH_CROC1"/>
    <property type="match status" value="1"/>
</dbReference>
<dbReference type="RefSeq" id="WP_163588294.1">
    <property type="nucleotide sequence ID" value="NZ_CP040852.1"/>
</dbReference>
<dbReference type="InterPro" id="IPR001387">
    <property type="entry name" value="Cro/C1-type_HTH"/>
</dbReference>
<gene>
    <name evidence="3" type="ORF">FEE40_08340</name>
</gene>
<sequence>MTVFERIKTLAKRRSITLKQVTSDLGFSENYFYSLKAGKKPAADKLVAIADYFNVSVDYLLGREDTAEVNDDHLKVVAAHIDDDATEEEINEILNFIDFVQSKRGK</sequence>
<proteinExistence type="predicted"/>
<dbReference type="GO" id="GO:0003677">
    <property type="term" value="F:DNA binding"/>
    <property type="evidence" value="ECO:0007669"/>
    <property type="project" value="UniProtKB-KW"/>
</dbReference>
<dbReference type="InterPro" id="IPR010982">
    <property type="entry name" value="Lambda_DNA-bd_dom_sf"/>
</dbReference>
<organism evidence="3 4">
    <name type="scientific">Ligilactobacillus murinus</name>
    <dbReference type="NCBI Taxonomy" id="1622"/>
    <lineage>
        <taxon>Bacteria</taxon>
        <taxon>Bacillati</taxon>
        <taxon>Bacillota</taxon>
        <taxon>Bacilli</taxon>
        <taxon>Lactobacillales</taxon>
        <taxon>Lactobacillaceae</taxon>
        <taxon>Ligilactobacillus</taxon>
    </lineage>
</organism>
<dbReference type="CDD" id="cd00093">
    <property type="entry name" value="HTH_XRE"/>
    <property type="match status" value="1"/>
</dbReference>